<organism evidence="6 7">
    <name type="scientific">Lentzea sokolovensis</name>
    <dbReference type="NCBI Taxonomy" id="3095429"/>
    <lineage>
        <taxon>Bacteria</taxon>
        <taxon>Bacillati</taxon>
        <taxon>Actinomycetota</taxon>
        <taxon>Actinomycetes</taxon>
        <taxon>Pseudonocardiales</taxon>
        <taxon>Pseudonocardiaceae</taxon>
        <taxon>Lentzea</taxon>
    </lineage>
</organism>
<evidence type="ECO:0000313" key="7">
    <source>
        <dbReference type="Proteomes" id="UP001285352"/>
    </source>
</evidence>
<feature type="domain" description="O-methyltransferase dimerisation" evidence="5">
    <location>
        <begin position="9"/>
        <end position="82"/>
    </location>
</feature>
<protein>
    <submittedName>
        <fullName evidence="6">Methyltransferase</fullName>
    </submittedName>
</protein>
<comment type="caution">
    <text evidence="6">The sequence shown here is derived from an EMBL/GenBank/DDBJ whole genome shotgun (WGS) entry which is preliminary data.</text>
</comment>
<sequence length="325" mass="35156">MDTDVQRLRQMSGLVTPMALRVAVTLGLPDRLRDNPATAHELAPELEVDPLALDLLLGHLTTLGVAELTDDGYRTTDLGALLGADAGNGLNNQLHQDTAAGRADLAFIDLIHSIRTGEPAYPVRYGQGFWTDLAEQPHLRDAFDRQMNNRVRDSIPRIVAGFDWARFGTVVDVGGGHGSLLAAVLAANPGMRGHLVDLEESAAGARALFREHGLADRAEVTGGSFFDPLPSGGDAYLLFDILHNWDDERAHRILARCVEALPAGGRVLVVETLGGNSEFDLVMLVHFGGRDRELHDFERLAAAHGLRVESVTQVAGGRSLIEFTR</sequence>
<dbReference type="Gene3D" id="3.40.50.150">
    <property type="entry name" value="Vaccinia Virus protein VP39"/>
    <property type="match status" value="1"/>
</dbReference>
<dbReference type="RefSeq" id="WP_319973061.1">
    <property type="nucleotide sequence ID" value="NZ_JAXAVU010000001.1"/>
</dbReference>
<evidence type="ECO:0000259" key="4">
    <source>
        <dbReference type="Pfam" id="PF00891"/>
    </source>
</evidence>
<dbReference type="PANTHER" id="PTHR43712:SF2">
    <property type="entry name" value="O-METHYLTRANSFERASE CICE"/>
    <property type="match status" value="1"/>
</dbReference>
<dbReference type="CDD" id="cd02440">
    <property type="entry name" value="AdoMet_MTases"/>
    <property type="match status" value="1"/>
</dbReference>
<gene>
    <name evidence="6" type="ORF">SK854_01200</name>
</gene>
<dbReference type="EMBL" id="JAXAVU010000001">
    <property type="protein sequence ID" value="MDX8140708.1"/>
    <property type="molecule type" value="Genomic_DNA"/>
</dbReference>
<dbReference type="GO" id="GO:0008168">
    <property type="term" value="F:methyltransferase activity"/>
    <property type="evidence" value="ECO:0007669"/>
    <property type="project" value="UniProtKB-KW"/>
</dbReference>
<dbReference type="Proteomes" id="UP001285352">
    <property type="component" value="Unassembled WGS sequence"/>
</dbReference>
<dbReference type="PROSITE" id="PS51683">
    <property type="entry name" value="SAM_OMT_II"/>
    <property type="match status" value="1"/>
</dbReference>
<dbReference type="Pfam" id="PF00891">
    <property type="entry name" value="Methyltransf_2"/>
    <property type="match status" value="1"/>
</dbReference>
<dbReference type="Pfam" id="PF08100">
    <property type="entry name" value="Dimerisation"/>
    <property type="match status" value="1"/>
</dbReference>
<dbReference type="InterPro" id="IPR012967">
    <property type="entry name" value="COMT_dimerisation"/>
</dbReference>
<dbReference type="GO" id="GO:0032259">
    <property type="term" value="P:methylation"/>
    <property type="evidence" value="ECO:0007669"/>
    <property type="project" value="UniProtKB-KW"/>
</dbReference>
<keyword evidence="3" id="KW-0949">S-adenosyl-L-methionine</keyword>
<evidence type="ECO:0000256" key="2">
    <source>
        <dbReference type="ARBA" id="ARBA00022679"/>
    </source>
</evidence>
<dbReference type="SUPFAM" id="SSF53335">
    <property type="entry name" value="S-adenosyl-L-methionine-dependent methyltransferases"/>
    <property type="match status" value="1"/>
</dbReference>
<evidence type="ECO:0000256" key="1">
    <source>
        <dbReference type="ARBA" id="ARBA00022603"/>
    </source>
</evidence>
<proteinExistence type="predicted"/>
<dbReference type="Gene3D" id="1.10.287.1350">
    <property type="match status" value="1"/>
</dbReference>
<dbReference type="PIRSF" id="PIRSF005739">
    <property type="entry name" value="O-mtase"/>
    <property type="match status" value="1"/>
</dbReference>
<keyword evidence="7" id="KW-1185">Reference proteome</keyword>
<keyword evidence="2" id="KW-0808">Transferase</keyword>
<evidence type="ECO:0000313" key="6">
    <source>
        <dbReference type="EMBL" id="MDX8140708.1"/>
    </source>
</evidence>
<evidence type="ECO:0000256" key="3">
    <source>
        <dbReference type="ARBA" id="ARBA00022691"/>
    </source>
</evidence>
<name>A0ABU4UMJ2_9PSEU</name>
<accession>A0ABU4UMJ2</accession>
<evidence type="ECO:0000259" key="5">
    <source>
        <dbReference type="Pfam" id="PF08100"/>
    </source>
</evidence>
<dbReference type="PANTHER" id="PTHR43712">
    <property type="entry name" value="PUTATIVE (AFU_ORTHOLOGUE AFUA_4G14580)-RELATED"/>
    <property type="match status" value="1"/>
</dbReference>
<dbReference type="Gene3D" id="1.10.10.10">
    <property type="entry name" value="Winged helix-like DNA-binding domain superfamily/Winged helix DNA-binding domain"/>
    <property type="match status" value="1"/>
</dbReference>
<feature type="domain" description="O-methyltransferase C-terminal" evidence="4">
    <location>
        <begin position="108"/>
        <end position="306"/>
    </location>
</feature>
<dbReference type="InterPro" id="IPR001077">
    <property type="entry name" value="COMT_C"/>
</dbReference>
<dbReference type="SUPFAM" id="SSF46785">
    <property type="entry name" value="Winged helix' DNA-binding domain"/>
    <property type="match status" value="1"/>
</dbReference>
<reference evidence="6 7" key="1">
    <citation type="submission" date="2023-11" db="EMBL/GenBank/DDBJ databases">
        <title>Lentzea sokolovensis, sp. nov., Lentzea kristufkii, sp. nov., and Lentzea miocenensis, sp. nov., rare actinobacteria from Sokolov Coal Basin, Miocene lacustrine sediment, Czech Republic.</title>
        <authorList>
            <person name="Lara A."/>
            <person name="Kotroba L."/>
            <person name="Nouioui I."/>
            <person name="Neumann-Schaal M."/>
            <person name="Mast Y."/>
            <person name="Chronakova A."/>
        </authorList>
    </citation>
    <scope>NUCLEOTIDE SEQUENCE [LARGE SCALE GENOMIC DNA]</scope>
    <source>
        <strain evidence="6 7">BCCO 10_0061</strain>
    </source>
</reference>
<dbReference type="InterPro" id="IPR029063">
    <property type="entry name" value="SAM-dependent_MTases_sf"/>
</dbReference>
<dbReference type="InterPro" id="IPR016461">
    <property type="entry name" value="COMT-like"/>
</dbReference>
<dbReference type="InterPro" id="IPR036388">
    <property type="entry name" value="WH-like_DNA-bd_sf"/>
</dbReference>
<dbReference type="InterPro" id="IPR036390">
    <property type="entry name" value="WH_DNA-bd_sf"/>
</dbReference>
<keyword evidence="1 6" id="KW-0489">Methyltransferase</keyword>